<evidence type="ECO:0000259" key="5">
    <source>
        <dbReference type="PROSITE" id="PS50072"/>
    </source>
</evidence>
<comment type="caution">
    <text evidence="6">The sequence shown here is derived from an EMBL/GenBank/DDBJ whole genome shotgun (WGS) entry which is preliminary data.</text>
</comment>
<dbReference type="InterPro" id="IPR020892">
    <property type="entry name" value="Cyclophilin-type_PPIase_CS"/>
</dbReference>
<dbReference type="EC" id="5.2.1.8" evidence="2"/>
<comment type="similarity">
    <text evidence="1">Belongs to the cyclophilin-type PPIase family.</text>
</comment>
<keyword evidence="4 6" id="KW-0413">Isomerase</keyword>
<dbReference type="Pfam" id="PF00160">
    <property type="entry name" value="Pro_isomerase"/>
    <property type="match status" value="1"/>
</dbReference>
<evidence type="ECO:0000313" key="6">
    <source>
        <dbReference type="EMBL" id="GGD02204.1"/>
    </source>
</evidence>
<evidence type="ECO:0000313" key="7">
    <source>
        <dbReference type="Proteomes" id="UP000613582"/>
    </source>
</evidence>
<dbReference type="SUPFAM" id="SSF50891">
    <property type="entry name" value="Cyclophilin-like"/>
    <property type="match status" value="1"/>
</dbReference>
<reference evidence="6" key="2">
    <citation type="submission" date="2020-09" db="EMBL/GenBank/DDBJ databases">
        <authorList>
            <person name="Sun Q."/>
            <person name="Zhou Y."/>
        </authorList>
    </citation>
    <scope>NUCLEOTIDE SEQUENCE</scope>
    <source>
        <strain evidence="6">CGMCC 1.12921</strain>
    </source>
</reference>
<name>A0A8J2V174_9PROT</name>
<evidence type="ECO:0000256" key="3">
    <source>
        <dbReference type="ARBA" id="ARBA00023110"/>
    </source>
</evidence>
<dbReference type="PANTHER" id="PTHR45625">
    <property type="entry name" value="PEPTIDYL-PROLYL CIS-TRANS ISOMERASE-RELATED"/>
    <property type="match status" value="1"/>
</dbReference>
<keyword evidence="7" id="KW-1185">Reference proteome</keyword>
<protein>
    <recommendedName>
        <fullName evidence="2">peptidylprolyl isomerase</fullName>
        <ecNumber evidence="2">5.2.1.8</ecNumber>
    </recommendedName>
</protein>
<dbReference type="AlphaFoldDB" id="A0A8J2V174"/>
<dbReference type="GO" id="GO:0006457">
    <property type="term" value="P:protein folding"/>
    <property type="evidence" value="ECO:0007669"/>
    <property type="project" value="InterPro"/>
</dbReference>
<accession>A0A8J2V174</accession>
<dbReference type="InterPro" id="IPR002130">
    <property type="entry name" value="Cyclophilin-type_PPIase_dom"/>
</dbReference>
<dbReference type="InterPro" id="IPR044666">
    <property type="entry name" value="Cyclophilin_A-like"/>
</dbReference>
<dbReference type="EMBL" id="BMGH01000001">
    <property type="protein sequence ID" value="GGD02204.1"/>
    <property type="molecule type" value="Genomic_DNA"/>
</dbReference>
<dbReference type="RefSeq" id="WP_188160087.1">
    <property type="nucleotide sequence ID" value="NZ_BMGH01000001.1"/>
</dbReference>
<reference evidence="6" key="1">
    <citation type="journal article" date="2014" name="Int. J. Syst. Evol. Microbiol.">
        <title>Complete genome sequence of Corynebacterium casei LMG S-19264T (=DSM 44701T), isolated from a smear-ripened cheese.</title>
        <authorList>
            <consortium name="US DOE Joint Genome Institute (JGI-PGF)"/>
            <person name="Walter F."/>
            <person name="Albersmeier A."/>
            <person name="Kalinowski J."/>
            <person name="Ruckert C."/>
        </authorList>
    </citation>
    <scope>NUCLEOTIDE SEQUENCE</scope>
    <source>
        <strain evidence="6">CGMCC 1.12921</strain>
    </source>
</reference>
<feature type="domain" description="PPIase cyclophilin-type" evidence="5">
    <location>
        <begin position="51"/>
        <end position="245"/>
    </location>
</feature>
<gene>
    <name evidence="6" type="ORF">GCM10011342_09040</name>
</gene>
<keyword evidence="3" id="KW-0697">Rotamase</keyword>
<dbReference type="CDD" id="cd00317">
    <property type="entry name" value="cyclophilin"/>
    <property type="match status" value="1"/>
</dbReference>
<dbReference type="PANTHER" id="PTHR45625:SF4">
    <property type="entry name" value="PEPTIDYLPROLYL ISOMERASE DOMAIN AND WD REPEAT-CONTAINING PROTEIN 1"/>
    <property type="match status" value="1"/>
</dbReference>
<dbReference type="Proteomes" id="UP000613582">
    <property type="component" value="Unassembled WGS sequence"/>
</dbReference>
<dbReference type="InterPro" id="IPR029000">
    <property type="entry name" value="Cyclophilin-like_dom_sf"/>
</dbReference>
<dbReference type="GO" id="GO:0003755">
    <property type="term" value="F:peptidyl-prolyl cis-trans isomerase activity"/>
    <property type="evidence" value="ECO:0007669"/>
    <property type="project" value="UniProtKB-KW"/>
</dbReference>
<evidence type="ECO:0000256" key="1">
    <source>
        <dbReference type="ARBA" id="ARBA00007365"/>
    </source>
</evidence>
<evidence type="ECO:0000256" key="4">
    <source>
        <dbReference type="ARBA" id="ARBA00023235"/>
    </source>
</evidence>
<sequence>MLSLKKMVLAGAATMMGLGVLTAGQAQERVNPLTLLEEAPADAWRTVPQDDLLYVDLPSGRVIIETRADFAPAHVERIKTLARQGFYDGTIFHRVIEGFMAQGGDPTGTGTGGSDYPDLSAEFVRSLDSVADLTVLGRDRRTSEIGFIGPVPVGAQPDSLKDFFTGGNLGLWGMHCKGVMSMARAGDPNSANSQFFLMFDDSRRALDQRYTVWGRVIDGFENARRINRGEPPDRPTPINRMRVGSDVPADDQVDIQVLRTDGALFEEFLRAAGYLSENDFIDNVCSITVPVKVNGEIEL</sequence>
<proteinExistence type="inferred from homology"/>
<organism evidence="6 7">
    <name type="scientific">Aquisalinus flavus</name>
    <dbReference type="NCBI Taxonomy" id="1526572"/>
    <lineage>
        <taxon>Bacteria</taxon>
        <taxon>Pseudomonadati</taxon>
        <taxon>Pseudomonadota</taxon>
        <taxon>Alphaproteobacteria</taxon>
        <taxon>Parvularculales</taxon>
        <taxon>Parvularculaceae</taxon>
        <taxon>Aquisalinus</taxon>
    </lineage>
</organism>
<dbReference type="Gene3D" id="2.40.100.10">
    <property type="entry name" value="Cyclophilin-like"/>
    <property type="match status" value="1"/>
</dbReference>
<evidence type="ECO:0000256" key="2">
    <source>
        <dbReference type="ARBA" id="ARBA00013194"/>
    </source>
</evidence>
<dbReference type="PROSITE" id="PS50072">
    <property type="entry name" value="CSA_PPIASE_2"/>
    <property type="match status" value="1"/>
</dbReference>
<dbReference type="PROSITE" id="PS00170">
    <property type="entry name" value="CSA_PPIASE_1"/>
    <property type="match status" value="1"/>
</dbReference>